<protein>
    <submittedName>
        <fullName evidence="5">2-dehydro-3-deoxygluconokinase</fullName>
        <ecNumber evidence="5">2.7.1.45</ecNumber>
    </submittedName>
</protein>
<dbReference type="PATRIC" id="fig|273678.4.peg.1062"/>
<dbReference type="PANTHER" id="PTHR43320">
    <property type="entry name" value="SUGAR KINASE"/>
    <property type="match status" value="1"/>
</dbReference>
<name>A0A0M2HNJ0_9MICO</name>
<evidence type="ECO:0000256" key="1">
    <source>
        <dbReference type="ARBA" id="ARBA00010688"/>
    </source>
</evidence>
<dbReference type="Gene3D" id="3.40.1190.20">
    <property type="match status" value="1"/>
</dbReference>
<evidence type="ECO:0000313" key="5">
    <source>
        <dbReference type="EMBL" id="KJL48307.1"/>
    </source>
</evidence>
<dbReference type="InterPro" id="IPR029056">
    <property type="entry name" value="Ribokinase-like"/>
</dbReference>
<dbReference type="SUPFAM" id="SSF53613">
    <property type="entry name" value="Ribokinase-like"/>
    <property type="match status" value="1"/>
</dbReference>
<dbReference type="GO" id="GO:0008673">
    <property type="term" value="F:2-dehydro-3-deoxygluconokinase activity"/>
    <property type="evidence" value="ECO:0007669"/>
    <property type="project" value="UniProtKB-EC"/>
</dbReference>
<dbReference type="CDD" id="cd01166">
    <property type="entry name" value="KdgK"/>
    <property type="match status" value="1"/>
</dbReference>
<gene>
    <name evidence="5" type="primary">kdgK_1</name>
    <name evidence="5" type="ORF">RS84_01066</name>
</gene>
<reference evidence="5 6" key="1">
    <citation type="submission" date="2015-02" db="EMBL/GenBank/DDBJ databases">
        <title>Draft genome sequences of ten Microbacterium spp. with emphasis on heavy metal contaminated environments.</title>
        <authorList>
            <person name="Corretto E."/>
        </authorList>
    </citation>
    <scope>NUCLEOTIDE SEQUENCE [LARGE SCALE GENOMIC DNA]</scope>
    <source>
        <strain evidence="5 6">SA35</strain>
    </source>
</reference>
<feature type="domain" description="Carbohydrate kinase PfkB" evidence="4">
    <location>
        <begin position="11"/>
        <end position="292"/>
    </location>
</feature>
<comment type="caution">
    <text evidence="5">The sequence shown here is derived from an EMBL/GenBank/DDBJ whole genome shotgun (WGS) entry which is preliminary data.</text>
</comment>
<evidence type="ECO:0000259" key="4">
    <source>
        <dbReference type="Pfam" id="PF00294"/>
    </source>
</evidence>
<evidence type="ECO:0000256" key="2">
    <source>
        <dbReference type="ARBA" id="ARBA00022679"/>
    </source>
</evidence>
<sequence>MTLMTAVPPALIAIGETMILVTPADATPLSDAEDVRLSIGGAESNVAAHVATLGQSTAWVSRLGDEVLGHRVHRAVAAHGVDTRWVGFDPDAPTGVYFKDPGNGVRYYRAASAASRMAPETLADVPLEDARIVHISGITPALSASCAAMIDTVIDRVAASPALLSFDVNHRAALWPASEAAPVLLALANRADIAFVGLDEAETLWGCRTAADVRALVTAPSHLVVKDGAVGATEFSARGVVFVPAIPTDVVEAVGAGDAFAAGYLSGMLDGRSPQESLQIGHQRAHLVLQSTHDVVGAGGTDAVS</sequence>
<evidence type="ECO:0000313" key="6">
    <source>
        <dbReference type="Proteomes" id="UP000033900"/>
    </source>
</evidence>
<dbReference type="EMBL" id="JYJB01000007">
    <property type="protein sequence ID" value="KJL48307.1"/>
    <property type="molecule type" value="Genomic_DNA"/>
</dbReference>
<dbReference type="STRING" id="273678.RS84_01066"/>
<organism evidence="5 6">
    <name type="scientific">Microbacterium hydrocarbonoxydans</name>
    <dbReference type="NCBI Taxonomy" id="273678"/>
    <lineage>
        <taxon>Bacteria</taxon>
        <taxon>Bacillati</taxon>
        <taxon>Actinomycetota</taxon>
        <taxon>Actinomycetes</taxon>
        <taxon>Micrococcales</taxon>
        <taxon>Microbacteriaceae</taxon>
        <taxon>Microbacterium</taxon>
    </lineage>
</organism>
<dbReference type="Proteomes" id="UP000033900">
    <property type="component" value="Unassembled WGS sequence"/>
</dbReference>
<keyword evidence="6" id="KW-1185">Reference proteome</keyword>
<dbReference type="InterPro" id="IPR011611">
    <property type="entry name" value="PfkB_dom"/>
</dbReference>
<evidence type="ECO:0000256" key="3">
    <source>
        <dbReference type="ARBA" id="ARBA00022777"/>
    </source>
</evidence>
<keyword evidence="2 5" id="KW-0808">Transferase</keyword>
<proteinExistence type="inferred from homology"/>
<dbReference type="InterPro" id="IPR052700">
    <property type="entry name" value="Carb_kinase_PfkB-like"/>
</dbReference>
<dbReference type="EC" id="2.7.1.45" evidence="5"/>
<comment type="similarity">
    <text evidence="1">Belongs to the carbohydrate kinase PfkB family.</text>
</comment>
<dbReference type="PANTHER" id="PTHR43320:SF2">
    <property type="entry name" value="2-DEHYDRO-3-DEOXYGLUCONOKINASE_2-DEHYDRO-3-DEOXYGALACTONOKINASE"/>
    <property type="match status" value="1"/>
</dbReference>
<keyword evidence="3 5" id="KW-0418">Kinase</keyword>
<accession>A0A0M2HNJ0</accession>
<dbReference type="AlphaFoldDB" id="A0A0M2HNJ0"/>
<dbReference type="Pfam" id="PF00294">
    <property type="entry name" value="PfkB"/>
    <property type="match status" value="1"/>
</dbReference>